<feature type="compositionally biased region" description="Basic and acidic residues" evidence="1">
    <location>
        <begin position="194"/>
        <end position="209"/>
    </location>
</feature>
<dbReference type="EMBL" id="CACVKT020007634">
    <property type="protein sequence ID" value="CAC5409087.1"/>
    <property type="molecule type" value="Genomic_DNA"/>
</dbReference>
<dbReference type="AlphaFoldDB" id="A0A6J8DMW8"/>
<organism evidence="2 3">
    <name type="scientific">Mytilus coruscus</name>
    <name type="common">Sea mussel</name>
    <dbReference type="NCBI Taxonomy" id="42192"/>
    <lineage>
        <taxon>Eukaryota</taxon>
        <taxon>Metazoa</taxon>
        <taxon>Spiralia</taxon>
        <taxon>Lophotrochozoa</taxon>
        <taxon>Mollusca</taxon>
        <taxon>Bivalvia</taxon>
        <taxon>Autobranchia</taxon>
        <taxon>Pteriomorphia</taxon>
        <taxon>Mytilida</taxon>
        <taxon>Mytiloidea</taxon>
        <taxon>Mytilidae</taxon>
        <taxon>Mytilinae</taxon>
        <taxon>Mytilus</taxon>
    </lineage>
</organism>
<gene>
    <name evidence="2" type="ORF">MCOR_42418</name>
</gene>
<evidence type="ECO:0000313" key="2">
    <source>
        <dbReference type="EMBL" id="CAC5409087.1"/>
    </source>
</evidence>
<proteinExistence type="predicted"/>
<reference evidence="2 3" key="1">
    <citation type="submission" date="2020-06" db="EMBL/GenBank/DDBJ databases">
        <authorList>
            <person name="Li R."/>
            <person name="Bekaert M."/>
        </authorList>
    </citation>
    <scope>NUCLEOTIDE SEQUENCE [LARGE SCALE GENOMIC DNA]</scope>
    <source>
        <strain evidence="3">wild</strain>
    </source>
</reference>
<keyword evidence="3" id="KW-1185">Reference proteome</keyword>
<feature type="region of interest" description="Disordered" evidence="1">
    <location>
        <begin position="189"/>
        <end position="209"/>
    </location>
</feature>
<sequence length="209" mass="23908">MRQNNVGDPIERVAVDIMGHLPTSDKGNKCYSFKPLLDSREYDEETLPENYFESYPVRMFGTVETTKIMVSETRLEMRRVMDQCMSDFIQKMFSNFETRLIPAISIRPYESRSMDVVSSPKSLRGSAYAMTYPGTSPLVTDTLALHYFIGSIPEKEVRLMLREVGPKSINKAENITVRLEALRVANRQKGRNVRTAETETVEDHGLELN</sequence>
<evidence type="ECO:0000313" key="3">
    <source>
        <dbReference type="Proteomes" id="UP000507470"/>
    </source>
</evidence>
<accession>A0A6J8DMW8</accession>
<evidence type="ECO:0000256" key="1">
    <source>
        <dbReference type="SAM" id="MobiDB-lite"/>
    </source>
</evidence>
<name>A0A6J8DMW8_MYTCO</name>
<protein>
    <submittedName>
        <fullName evidence="2">Uncharacterized protein</fullName>
    </submittedName>
</protein>
<dbReference type="Proteomes" id="UP000507470">
    <property type="component" value="Unassembled WGS sequence"/>
</dbReference>